<evidence type="ECO:0000256" key="2">
    <source>
        <dbReference type="SAM" id="Phobius"/>
    </source>
</evidence>
<dbReference type="SUPFAM" id="SSF48452">
    <property type="entry name" value="TPR-like"/>
    <property type="match status" value="1"/>
</dbReference>
<feature type="region of interest" description="Disordered" evidence="1">
    <location>
        <begin position="159"/>
        <end position="180"/>
    </location>
</feature>
<dbReference type="eggNOG" id="COG1729">
    <property type="taxonomic scope" value="Bacteria"/>
</dbReference>
<evidence type="ECO:0008006" key="5">
    <source>
        <dbReference type="Google" id="ProtNLM"/>
    </source>
</evidence>
<feature type="transmembrane region" description="Helical" evidence="2">
    <location>
        <begin position="126"/>
        <end position="145"/>
    </location>
</feature>
<dbReference type="Proteomes" id="UP000000445">
    <property type="component" value="Chromosome"/>
</dbReference>
<dbReference type="EMBL" id="CP000916">
    <property type="protein sequence ID" value="ACM22700.1"/>
    <property type="molecule type" value="Genomic_DNA"/>
</dbReference>
<protein>
    <recommendedName>
        <fullName evidence="5">Tetratricopeptide TPR_2 repeat protein</fullName>
    </recommendedName>
</protein>
<dbReference type="KEGG" id="tna:CTN_0524"/>
<evidence type="ECO:0000313" key="4">
    <source>
        <dbReference type="Proteomes" id="UP000000445"/>
    </source>
</evidence>
<dbReference type="Pfam" id="PF14559">
    <property type="entry name" value="TPR_19"/>
    <property type="match status" value="1"/>
</dbReference>
<sequence>MACRRLMLLFFLLLSLTIFSNDLYTNALNAYLEGDYRRALRLFEESLQKDPTIEERDPLVKLKMGICAYAIGDYEKARAYLSNFPDNVIAREILNRLNVPQEEWEKYVRSKAPSGKSKTTETSKGFPTWLSIVVSGGTFLAVFLLQRLLIKRITRTPETAKEAGKTLEEPEAIPEEIPALEEKKEADERLDVLEELLGRIQEENTGEESLDVEEALKKAREIYERSEEVPDDLTAEEANLDVEETLKELEAKEEYTEEDARKLVLALKKKLREE</sequence>
<evidence type="ECO:0000313" key="3">
    <source>
        <dbReference type="EMBL" id="ACM22700.1"/>
    </source>
</evidence>
<organism evidence="3 4">
    <name type="scientific">Thermotoga neapolitana (strain ATCC 49049 / DSM 4359 / NBRC 107923 / NS-E)</name>
    <dbReference type="NCBI Taxonomy" id="309803"/>
    <lineage>
        <taxon>Bacteria</taxon>
        <taxon>Thermotogati</taxon>
        <taxon>Thermotogota</taxon>
        <taxon>Thermotogae</taxon>
        <taxon>Thermotogales</taxon>
        <taxon>Thermotogaceae</taxon>
        <taxon>Thermotoga</taxon>
    </lineage>
</organism>
<feature type="compositionally biased region" description="Basic and acidic residues" evidence="1">
    <location>
        <begin position="159"/>
        <end position="168"/>
    </location>
</feature>
<dbReference type="AlphaFoldDB" id="B9K6W7"/>
<accession>B9K6W7</accession>
<keyword evidence="2" id="KW-0812">Transmembrane</keyword>
<dbReference type="STRING" id="309803.CTN_0524"/>
<keyword evidence="2" id="KW-1133">Transmembrane helix</keyword>
<dbReference type="HOGENOM" id="CLU_1000650_0_0_0"/>
<dbReference type="Gene3D" id="1.25.40.10">
    <property type="entry name" value="Tetratricopeptide repeat domain"/>
    <property type="match status" value="1"/>
</dbReference>
<keyword evidence="4" id="KW-1185">Reference proteome</keyword>
<gene>
    <name evidence="3" type="ordered locus">CTN_0524</name>
</gene>
<proteinExistence type="predicted"/>
<name>B9K6W7_THENN</name>
<reference evidence="3 4" key="1">
    <citation type="journal article" date="2009" name="Biosci. Biotechnol. Biochem.">
        <title>WeGAS: a web-based microbial genome annotation system.</title>
        <authorList>
            <person name="Lee D."/>
            <person name="Seo H."/>
            <person name="Park C."/>
            <person name="Park K."/>
        </authorList>
    </citation>
    <scope>NUCLEOTIDE SEQUENCE [LARGE SCALE GENOMIC DNA]</scope>
    <source>
        <strain evidence="4">ATCC 49049 / DSM 4359 / NBRC 107923 / NS-E</strain>
    </source>
</reference>
<evidence type="ECO:0000256" key="1">
    <source>
        <dbReference type="SAM" id="MobiDB-lite"/>
    </source>
</evidence>
<keyword evidence="2" id="KW-0472">Membrane</keyword>
<dbReference type="InterPro" id="IPR011990">
    <property type="entry name" value="TPR-like_helical_dom_sf"/>
</dbReference>